<dbReference type="SUPFAM" id="SSF109604">
    <property type="entry name" value="HD-domain/PDEase-like"/>
    <property type="match status" value="1"/>
</dbReference>
<sequence>MGLAQGIAFVAHRGQRDKVGGDYIDHPARVAERFDAETEPVEAAVAWLHDVVEDTELDAEDLLLAGVAPAIVDAVVLLTRTDDVSAADYYARIREHEVARRVKLADIADNTAPWRARRLDPETRERLAEKYAKAREALGEA</sequence>
<keyword evidence="1" id="KW-0378">Hydrolase</keyword>
<gene>
    <name evidence="1" type="ORF">ET445_06130</name>
</gene>
<dbReference type="OrthoDB" id="9802385at2"/>
<proteinExistence type="predicted"/>
<protein>
    <submittedName>
        <fullName evidence="1">Phosphohydrolase</fullName>
    </submittedName>
</protein>
<accession>A0A4P6FIA0</accession>
<dbReference type="KEGG" id="agf:ET445_06130"/>
<reference evidence="1 2" key="1">
    <citation type="submission" date="2019-01" db="EMBL/GenBank/DDBJ databases">
        <title>Genome sequencing of strain FW100M-8.</title>
        <authorList>
            <person name="Heo J."/>
            <person name="Kim S.-J."/>
            <person name="Kim J.-S."/>
            <person name="Hong S.-B."/>
            <person name="Kwon S.-W."/>
        </authorList>
    </citation>
    <scope>NUCLEOTIDE SEQUENCE [LARGE SCALE GENOMIC DNA]</scope>
    <source>
        <strain evidence="1 2">FW100M-8</strain>
    </source>
</reference>
<keyword evidence="2" id="KW-1185">Reference proteome</keyword>
<evidence type="ECO:0000313" key="1">
    <source>
        <dbReference type="EMBL" id="QAY74893.1"/>
    </source>
</evidence>
<evidence type="ECO:0000313" key="2">
    <source>
        <dbReference type="Proteomes" id="UP000291259"/>
    </source>
</evidence>
<dbReference type="Proteomes" id="UP000291259">
    <property type="component" value="Chromosome"/>
</dbReference>
<dbReference type="EMBL" id="CP035491">
    <property type="protein sequence ID" value="QAY74893.1"/>
    <property type="molecule type" value="Genomic_DNA"/>
</dbReference>
<dbReference type="GO" id="GO:0016787">
    <property type="term" value="F:hydrolase activity"/>
    <property type="evidence" value="ECO:0007669"/>
    <property type="project" value="UniProtKB-KW"/>
</dbReference>
<name>A0A4P6FIA0_9MICO</name>
<dbReference type="AlphaFoldDB" id="A0A4P6FIA0"/>
<organism evidence="1 2">
    <name type="scientific">Agromyces protaetiae</name>
    <dbReference type="NCBI Taxonomy" id="2509455"/>
    <lineage>
        <taxon>Bacteria</taxon>
        <taxon>Bacillati</taxon>
        <taxon>Actinomycetota</taxon>
        <taxon>Actinomycetes</taxon>
        <taxon>Micrococcales</taxon>
        <taxon>Microbacteriaceae</taxon>
        <taxon>Agromyces</taxon>
    </lineage>
</organism>
<dbReference type="Gene3D" id="1.10.3210.10">
    <property type="entry name" value="Hypothetical protein af1432"/>
    <property type="match status" value="1"/>
</dbReference>